<dbReference type="Pfam" id="PF00109">
    <property type="entry name" value="ketoacyl-synt"/>
    <property type="match status" value="1"/>
</dbReference>
<comment type="caution">
    <text evidence="2">The sequence shown here is derived from an EMBL/GenBank/DDBJ whole genome shotgun (WGS) entry which is preliminary data.</text>
</comment>
<evidence type="ECO:0000313" key="3">
    <source>
        <dbReference type="Proteomes" id="UP000054858"/>
    </source>
</evidence>
<evidence type="ECO:0000313" key="2">
    <source>
        <dbReference type="EMBL" id="KTD42526.1"/>
    </source>
</evidence>
<reference evidence="2 3" key="1">
    <citation type="submission" date="2015-11" db="EMBL/GenBank/DDBJ databases">
        <title>Genomic analysis of 38 Legionella species identifies large and diverse effector repertoires.</title>
        <authorList>
            <person name="Burstein D."/>
            <person name="Amaro F."/>
            <person name="Zusman T."/>
            <person name="Lifshitz Z."/>
            <person name="Cohen O."/>
            <person name="Gilbert J.A."/>
            <person name="Pupko T."/>
            <person name="Shuman H.A."/>
            <person name="Segal G."/>
        </authorList>
    </citation>
    <scope>NUCLEOTIDE SEQUENCE [LARGE SCALE GENOMIC DNA]</scope>
    <source>
        <strain evidence="2 3">Oak Ridge-10</strain>
    </source>
</reference>
<gene>
    <name evidence="2" type="ORF">Loak_0720</name>
</gene>
<dbReference type="Gene3D" id="3.40.47.10">
    <property type="match status" value="1"/>
</dbReference>
<name>A0A0W0XDE9_9GAMM</name>
<organism evidence="2 3">
    <name type="scientific">Legionella oakridgensis</name>
    <dbReference type="NCBI Taxonomy" id="29423"/>
    <lineage>
        <taxon>Bacteria</taxon>
        <taxon>Pseudomonadati</taxon>
        <taxon>Pseudomonadota</taxon>
        <taxon>Gammaproteobacteria</taxon>
        <taxon>Legionellales</taxon>
        <taxon>Legionellaceae</taxon>
        <taxon>Legionella</taxon>
    </lineage>
</organism>
<proteinExistence type="predicted"/>
<dbReference type="SUPFAM" id="SSF53901">
    <property type="entry name" value="Thiolase-like"/>
    <property type="match status" value="1"/>
</dbReference>
<dbReference type="InterPro" id="IPR014030">
    <property type="entry name" value="Ketoacyl_synth_N"/>
</dbReference>
<feature type="domain" description="Beta-ketoacyl synthase-like N-terminal" evidence="1">
    <location>
        <begin position="9"/>
        <end position="42"/>
    </location>
</feature>
<accession>A0A0W0XDE9</accession>
<dbReference type="GO" id="GO:0016746">
    <property type="term" value="F:acyltransferase activity"/>
    <property type="evidence" value="ECO:0007669"/>
    <property type="project" value="InterPro"/>
</dbReference>
<evidence type="ECO:0000259" key="1">
    <source>
        <dbReference type="Pfam" id="PF00109"/>
    </source>
</evidence>
<dbReference type="InterPro" id="IPR016039">
    <property type="entry name" value="Thiolase-like"/>
</dbReference>
<protein>
    <submittedName>
        <fullName evidence="2">Polyketide synthase, type I</fullName>
    </submittedName>
</protein>
<dbReference type="RefSeq" id="WP_025386477.1">
    <property type="nucleotide sequence ID" value="NZ_LCUA01000030.1"/>
</dbReference>
<dbReference type="EMBL" id="LNYP01000009">
    <property type="protein sequence ID" value="KTD42526.1"/>
    <property type="molecule type" value="Genomic_DNA"/>
</dbReference>
<dbReference type="Proteomes" id="UP000054858">
    <property type="component" value="Unassembled WGS sequence"/>
</dbReference>
<dbReference type="PATRIC" id="fig|29423.5.peg.749"/>
<dbReference type="AlphaFoldDB" id="A0A0W0XDE9"/>
<sequence>MDTNYHLNTVAMVGMAVKFPGANDLDGYWDLLKFGKEAMVPLINFQTPNPDFMLEDRHYILSPSFKVSKVGKSKE</sequence>